<proteinExistence type="predicted"/>
<reference evidence="1" key="1">
    <citation type="journal article" date="2014" name="Front. Microbiol.">
        <title>High frequency of phylogenetically diverse reductive dehalogenase-homologous genes in deep subseafloor sedimentary metagenomes.</title>
        <authorList>
            <person name="Kawai M."/>
            <person name="Futagami T."/>
            <person name="Toyoda A."/>
            <person name="Takaki Y."/>
            <person name="Nishi S."/>
            <person name="Hori S."/>
            <person name="Arai W."/>
            <person name="Tsubouchi T."/>
            <person name="Morono Y."/>
            <person name="Uchiyama I."/>
            <person name="Ito T."/>
            <person name="Fujiyama A."/>
            <person name="Inagaki F."/>
            <person name="Takami H."/>
        </authorList>
    </citation>
    <scope>NUCLEOTIDE SEQUENCE</scope>
    <source>
        <strain evidence="1">Expedition CK06-06</strain>
    </source>
</reference>
<accession>X1H5E8</accession>
<dbReference type="EMBL" id="BARU01017796">
    <property type="protein sequence ID" value="GAH49069.1"/>
    <property type="molecule type" value="Genomic_DNA"/>
</dbReference>
<dbReference type="AlphaFoldDB" id="X1H5E8"/>
<name>X1H5E8_9ZZZZ</name>
<evidence type="ECO:0000313" key="1">
    <source>
        <dbReference type="EMBL" id="GAH49069.1"/>
    </source>
</evidence>
<organism evidence="1">
    <name type="scientific">marine sediment metagenome</name>
    <dbReference type="NCBI Taxonomy" id="412755"/>
    <lineage>
        <taxon>unclassified sequences</taxon>
        <taxon>metagenomes</taxon>
        <taxon>ecological metagenomes</taxon>
    </lineage>
</organism>
<comment type="caution">
    <text evidence="1">The sequence shown here is derived from an EMBL/GenBank/DDBJ whole genome shotgun (WGS) entry which is preliminary data.</text>
</comment>
<gene>
    <name evidence="1" type="ORF">S03H2_29474</name>
</gene>
<sequence length="140" mass="15126">MARGYPDFEGDKSSIYSEASWAAKEANDKNFISWLANQATFGNTDIAYVVPAGKTLYITQISFMCHAFLAANCDLNQFCWAFIQESIGGAFKYYQGGNGGGGQTFTKPLVFIAGQALLGRIQNATNHNATIAISIGGYEL</sequence>
<protein>
    <submittedName>
        <fullName evidence="1">Uncharacterized protein</fullName>
    </submittedName>
</protein>